<evidence type="ECO:0000313" key="3">
    <source>
        <dbReference type="Proteomes" id="UP000800094"/>
    </source>
</evidence>
<organism evidence="2 3">
    <name type="scientific">Trematosphaeria pertusa</name>
    <dbReference type="NCBI Taxonomy" id="390896"/>
    <lineage>
        <taxon>Eukaryota</taxon>
        <taxon>Fungi</taxon>
        <taxon>Dikarya</taxon>
        <taxon>Ascomycota</taxon>
        <taxon>Pezizomycotina</taxon>
        <taxon>Dothideomycetes</taxon>
        <taxon>Pleosporomycetidae</taxon>
        <taxon>Pleosporales</taxon>
        <taxon>Massarineae</taxon>
        <taxon>Trematosphaeriaceae</taxon>
        <taxon>Trematosphaeria</taxon>
    </lineage>
</organism>
<dbReference type="AlphaFoldDB" id="A0A6A6I5E0"/>
<feature type="compositionally biased region" description="Basic and acidic residues" evidence="1">
    <location>
        <begin position="48"/>
        <end position="64"/>
    </location>
</feature>
<gene>
    <name evidence="2" type="ORF">BU26DRAFT_522281</name>
</gene>
<evidence type="ECO:0000313" key="2">
    <source>
        <dbReference type="EMBL" id="KAF2245172.1"/>
    </source>
</evidence>
<dbReference type="Proteomes" id="UP000800094">
    <property type="component" value="Unassembled WGS sequence"/>
</dbReference>
<accession>A0A6A6I5E0</accession>
<feature type="region of interest" description="Disordered" evidence="1">
    <location>
        <begin position="25"/>
        <end position="64"/>
    </location>
</feature>
<reference evidence="2" key="1">
    <citation type="journal article" date="2020" name="Stud. Mycol.">
        <title>101 Dothideomycetes genomes: a test case for predicting lifestyles and emergence of pathogens.</title>
        <authorList>
            <person name="Haridas S."/>
            <person name="Albert R."/>
            <person name="Binder M."/>
            <person name="Bloem J."/>
            <person name="Labutti K."/>
            <person name="Salamov A."/>
            <person name="Andreopoulos B."/>
            <person name="Baker S."/>
            <person name="Barry K."/>
            <person name="Bills G."/>
            <person name="Bluhm B."/>
            <person name="Cannon C."/>
            <person name="Castanera R."/>
            <person name="Culley D."/>
            <person name="Daum C."/>
            <person name="Ezra D."/>
            <person name="Gonzalez J."/>
            <person name="Henrissat B."/>
            <person name="Kuo A."/>
            <person name="Liang C."/>
            <person name="Lipzen A."/>
            <person name="Lutzoni F."/>
            <person name="Magnuson J."/>
            <person name="Mondo S."/>
            <person name="Nolan M."/>
            <person name="Ohm R."/>
            <person name="Pangilinan J."/>
            <person name="Park H.-J."/>
            <person name="Ramirez L."/>
            <person name="Alfaro M."/>
            <person name="Sun H."/>
            <person name="Tritt A."/>
            <person name="Yoshinaga Y."/>
            <person name="Zwiers L.-H."/>
            <person name="Turgeon B."/>
            <person name="Goodwin S."/>
            <person name="Spatafora J."/>
            <person name="Crous P."/>
            <person name="Grigoriev I."/>
        </authorList>
    </citation>
    <scope>NUCLEOTIDE SEQUENCE</scope>
    <source>
        <strain evidence="2">CBS 122368</strain>
    </source>
</reference>
<dbReference type="EMBL" id="ML987201">
    <property type="protein sequence ID" value="KAF2245172.1"/>
    <property type="molecule type" value="Genomic_DNA"/>
</dbReference>
<protein>
    <submittedName>
        <fullName evidence="2">Uncharacterized protein</fullName>
    </submittedName>
</protein>
<sequence>MADAEGGHSSGEYGDAVVETAILANPKDLAVVDSSGKRAQAKRREKREKKEKEAREKEQREESK</sequence>
<proteinExistence type="predicted"/>
<dbReference type="GeneID" id="54583078"/>
<dbReference type="RefSeq" id="XP_033680176.1">
    <property type="nucleotide sequence ID" value="XM_033829748.1"/>
</dbReference>
<name>A0A6A6I5E0_9PLEO</name>
<evidence type="ECO:0000256" key="1">
    <source>
        <dbReference type="SAM" id="MobiDB-lite"/>
    </source>
</evidence>
<keyword evidence="3" id="KW-1185">Reference proteome</keyword>